<proteinExistence type="predicted"/>
<evidence type="ECO:0008006" key="4">
    <source>
        <dbReference type="Google" id="ProtNLM"/>
    </source>
</evidence>
<comment type="caution">
    <text evidence="2">The sequence shown here is derived from an EMBL/GenBank/DDBJ whole genome shotgun (WGS) entry which is preliminary data.</text>
</comment>
<evidence type="ECO:0000313" key="2">
    <source>
        <dbReference type="EMBL" id="NOT33384.1"/>
    </source>
</evidence>
<keyword evidence="1" id="KW-1133">Transmembrane helix</keyword>
<dbReference type="EMBL" id="JABFRW010000044">
    <property type="protein sequence ID" value="NOT33384.1"/>
    <property type="molecule type" value="Genomic_DNA"/>
</dbReference>
<feature type="transmembrane region" description="Helical" evidence="1">
    <location>
        <begin position="213"/>
        <end position="235"/>
    </location>
</feature>
<evidence type="ECO:0000313" key="3">
    <source>
        <dbReference type="Proteomes" id="UP000580839"/>
    </source>
</evidence>
<organism evidence="2 3">
    <name type="scientific">Eiseniibacteriota bacterium</name>
    <dbReference type="NCBI Taxonomy" id="2212470"/>
    <lineage>
        <taxon>Bacteria</taxon>
        <taxon>Candidatus Eiseniibacteriota</taxon>
    </lineage>
</organism>
<dbReference type="AlphaFoldDB" id="A0A849SLC3"/>
<protein>
    <recommendedName>
        <fullName evidence="4">Polymer-forming cytoskeletal protein</fullName>
    </recommendedName>
</protein>
<dbReference type="Proteomes" id="UP000580839">
    <property type="component" value="Unassembled WGS sequence"/>
</dbReference>
<keyword evidence="1" id="KW-0812">Transmembrane</keyword>
<sequence length="369" mass="37469">MSKWSDSDRGLTRRLSAVGFGSLVLLALWCGAAFASRVRVSPAGVVVDQADSSSDSAGVHVSFDGHPGVHLDLDDNGRGIVRMWSDVRVGPGEIVDGDVVTIFGSALIEGHVTGEVVAVLGSIRLEPNAEIDGDAVSVGGGVWTDDSASIGGQTVSIGLLPVAWGMPALPWLLLLFGLKWLVLFVVGAAFAALFPQPFVRVAQTASRRTGLSLLVGVLSGPATLFAAVLLMVTVIGIPLGLILPIVMIFLSVAGWSAASYVLGCKLVRRPIGSGSLIAPLLAGSAFVVVFFLIASAFAVTTGVTRAGALFFGLLGMLLTIGLCLIGTGAMLLSRLGRTPGDASPAPLGDPLGAMHASATAVAPGASGPA</sequence>
<accession>A0A849SLC3</accession>
<feature type="transmembrane region" description="Helical" evidence="1">
    <location>
        <begin position="241"/>
        <end position="264"/>
    </location>
</feature>
<name>A0A849SLC3_UNCEI</name>
<keyword evidence="1" id="KW-0472">Membrane</keyword>
<feature type="transmembrane region" description="Helical" evidence="1">
    <location>
        <begin position="168"/>
        <end position="193"/>
    </location>
</feature>
<evidence type="ECO:0000256" key="1">
    <source>
        <dbReference type="SAM" id="Phobius"/>
    </source>
</evidence>
<feature type="transmembrane region" description="Helical" evidence="1">
    <location>
        <begin position="309"/>
        <end position="332"/>
    </location>
</feature>
<reference evidence="2 3" key="1">
    <citation type="submission" date="2020-04" db="EMBL/GenBank/DDBJ databases">
        <title>Metagenomic profiling of ammonia- and methane-oxidizing microorganisms in a Dutch drinking water treatment plant.</title>
        <authorList>
            <person name="Poghosyan L."/>
            <person name="Leucker S."/>
        </authorList>
    </citation>
    <scope>NUCLEOTIDE SEQUENCE [LARGE SCALE GENOMIC DNA]</scope>
    <source>
        <strain evidence="2">S-RSF-IL-03</strain>
    </source>
</reference>
<gene>
    <name evidence="2" type="ORF">HOP12_04350</name>
</gene>
<feature type="transmembrane region" description="Helical" evidence="1">
    <location>
        <begin position="276"/>
        <end position="297"/>
    </location>
</feature>